<dbReference type="EMBL" id="CP001644">
    <property type="protein sequence ID" value="ACS63391.1"/>
    <property type="molecule type" value="Genomic_DNA"/>
</dbReference>
<evidence type="ECO:0000313" key="1">
    <source>
        <dbReference type="EMBL" id="ACS63391.1"/>
    </source>
</evidence>
<sequence length="39" mass="4266">MRVSLVEDDPMIGDAIQGASGDAAYQQTGYRMANPPWPR</sequence>
<gene>
    <name evidence="1" type="ordered locus">Rpic12D_2114</name>
</gene>
<dbReference type="KEGG" id="rpf:Rpic12D_2114"/>
<dbReference type="STRING" id="428406.Rpic12D_2114"/>
<protein>
    <submittedName>
        <fullName evidence="1">Uncharacterized protein</fullName>
    </submittedName>
</protein>
<accession>C6BKS2</accession>
<dbReference type="AlphaFoldDB" id="C6BKS2"/>
<proteinExistence type="predicted"/>
<reference evidence="1" key="1">
    <citation type="submission" date="2009-06" db="EMBL/GenBank/DDBJ databases">
        <title>Complete sequence chromosome 1 of Ralstonia pickettii 12D.</title>
        <authorList>
            <consortium name="US DOE Joint Genome Institute"/>
            <person name="Lucas S."/>
            <person name="Copeland A."/>
            <person name="Lapidus A."/>
            <person name="Glavina del Rio T."/>
            <person name="Dalin E."/>
            <person name="Tice H."/>
            <person name="Bruce D."/>
            <person name="Goodwin L."/>
            <person name="Pitluck S."/>
            <person name="Sims D."/>
            <person name="Meincke L."/>
            <person name="Brettin T."/>
            <person name="Detter J.C."/>
            <person name="Han C."/>
            <person name="Larimer F."/>
            <person name="Land M."/>
            <person name="Hauser L."/>
            <person name="Kyrpides N."/>
            <person name="Ovchinnikova G."/>
            <person name="Marsh T."/>
            <person name="Richardson P."/>
        </authorList>
    </citation>
    <scope>NUCLEOTIDE SEQUENCE [LARGE SCALE GENOMIC DNA]</scope>
    <source>
        <strain evidence="1">12D</strain>
    </source>
</reference>
<name>C6BKS2_RALP1</name>
<dbReference type="HOGENOM" id="CLU_3315846_0_0_4"/>
<organism evidence="1">
    <name type="scientific">Ralstonia pickettii (strain 12D)</name>
    <dbReference type="NCBI Taxonomy" id="428406"/>
    <lineage>
        <taxon>Bacteria</taxon>
        <taxon>Pseudomonadati</taxon>
        <taxon>Pseudomonadota</taxon>
        <taxon>Betaproteobacteria</taxon>
        <taxon>Burkholderiales</taxon>
        <taxon>Burkholderiaceae</taxon>
        <taxon>Ralstonia</taxon>
    </lineage>
</organism>